<dbReference type="InterPro" id="IPR037401">
    <property type="entry name" value="SnoaL-like"/>
</dbReference>
<evidence type="ECO:0000313" key="3">
    <source>
        <dbReference type="EMBL" id="ARF60540.1"/>
    </source>
</evidence>
<sequence length="172" mass="18779">MTQRVALATVLDRLAIDEVITGYAAAVDDGAWPAYRALFAEDGRADYRDAGGIEGPAEEVARWLAETMRLFPVRQHLIVNRRVRLEDLGGYPGDRAEVRADYLNPMRLDRAAAGTGSPGEADSGEAGSGRSGGLSPDFVTGGRYTFELLRTGPDWLIHRLTVHEKWRRAPGA</sequence>
<evidence type="ECO:0000313" key="4">
    <source>
        <dbReference type="Proteomes" id="UP000192445"/>
    </source>
</evidence>
<dbReference type="Gene3D" id="3.10.450.50">
    <property type="match status" value="1"/>
</dbReference>
<dbReference type="AlphaFoldDB" id="A0A1V0U612"/>
<accession>A0A1V0U612</accession>
<dbReference type="InterPro" id="IPR032710">
    <property type="entry name" value="NTF2-like_dom_sf"/>
</dbReference>
<evidence type="ECO:0000256" key="1">
    <source>
        <dbReference type="SAM" id="MobiDB-lite"/>
    </source>
</evidence>
<feature type="region of interest" description="Disordered" evidence="1">
    <location>
        <begin position="111"/>
        <end position="134"/>
    </location>
</feature>
<dbReference type="Proteomes" id="UP000192445">
    <property type="component" value="Chromosome"/>
</dbReference>
<dbReference type="Pfam" id="PF13577">
    <property type="entry name" value="SnoaL_4"/>
    <property type="match status" value="1"/>
</dbReference>
<protein>
    <recommendedName>
        <fullName evidence="2">SnoaL-like domain-containing protein</fullName>
    </recommendedName>
</protein>
<feature type="domain" description="SnoaL-like" evidence="2">
    <location>
        <begin position="9"/>
        <end position="161"/>
    </location>
</feature>
<dbReference type="RefSeq" id="WP_083192083.1">
    <property type="nucleotide sequence ID" value="NZ_CP020570.1"/>
</dbReference>
<organism evidence="3 4">
    <name type="scientific">Streptomyces violaceoruber</name>
    <dbReference type="NCBI Taxonomy" id="1935"/>
    <lineage>
        <taxon>Bacteria</taxon>
        <taxon>Bacillati</taxon>
        <taxon>Actinomycetota</taxon>
        <taxon>Actinomycetes</taxon>
        <taxon>Kitasatosporales</taxon>
        <taxon>Streptomycetaceae</taxon>
        <taxon>Streptomyces</taxon>
        <taxon>Streptomyces violaceoruber group</taxon>
    </lineage>
</organism>
<dbReference type="EMBL" id="CP020570">
    <property type="protein sequence ID" value="ARF60540.1"/>
    <property type="molecule type" value="Genomic_DNA"/>
</dbReference>
<name>A0A1V0U612_STRVN</name>
<proteinExistence type="predicted"/>
<gene>
    <name evidence="3" type="ORF">B1H20_03390</name>
</gene>
<reference evidence="3 4" key="1">
    <citation type="submission" date="2017-03" db="EMBL/GenBank/DDBJ databases">
        <title>Complete Genome Sequence of a natural compounds producer, Streptomyces violaceus S21.</title>
        <authorList>
            <person name="Zhong C."/>
            <person name="Zhao Z."/>
            <person name="Fu J."/>
            <person name="Zong G."/>
            <person name="Qin R."/>
            <person name="Cao G."/>
        </authorList>
    </citation>
    <scope>NUCLEOTIDE SEQUENCE [LARGE SCALE GENOMIC DNA]</scope>
    <source>
        <strain evidence="3 4">S21</strain>
    </source>
</reference>
<evidence type="ECO:0000259" key="2">
    <source>
        <dbReference type="Pfam" id="PF13577"/>
    </source>
</evidence>
<dbReference type="KEGG" id="svu:B1H20_03390"/>
<dbReference type="OrthoDB" id="981191at2"/>
<dbReference type="SUPFAM" id="SSF54427">
    <property type="entry name" value="NTF2-like"/>
    <property type="match status" value="1"/>
</dbReference>
<dbReference type="STRING" id="1935.B1H20_03390"/>